<comment type="subcellular location">
    <subcellularLocation>
        <location evidence="1">Membrane</location>
        <topology evidence="1">Peripheral membrane protein</topology>
    </subcellularLocation>
</comment>
<dbReference type="SUPFAM" id="SSF89009">
    <property type="entry name" value="GAT-like domain"/>
    <property type="match status" value="1"/>
</dbReference>
<dbReference type="GO" id="GO:0035091">
    <property type="term" value="F:phosphatidylinositol binding"/>
    <property type="evidence" value="ECO:0007669"/>
    <property type="project" value="InterPro"/>
</dbReference>
<gene>
    <name evidence="6" type="ORF">F3Y22_tig00111085pilonHSYRG00011</name>
</gene>
<dbReference type="InterPro" id="IPR004152">
    <property type="entry name" value="GAT_dom"/>
</dbReference>
<dbReference type="GO" id="GO:0016020">
    <property type="term" value="C:membrane"/>
    <property type="evidence" value="ECO:0007669"/>
    <property type="project" value="UniProtKB-SubCell"/>
</dbReference>
<evidence type="ECO:0000256" key="1">
    <source>
        <dbReference type="ARBA" id="ARBA00004170"/>
    </source>
</evidence>
<dbReference type="OrthoDB" id="1740761at2759"/>
<feature type="domain" description="GAT" evidence="5">
    <location>
        <begin position="1"/>
        <end position="44"/>
    </location>
</feature>
<evidence type="ECO:0000256" key="3">
    <source>
        <dbReference type="ARBA" id="ARBA00023136"/>
    </source>
</evidence>
<keyword evidence="3" id="KW-0472">Membrane</keyword>
<evidence type="ECO:0000259" key="5">
    <source>
        <dbReference type="PROSITE" id="PS50909"/>
    </source>
</evidence>
<evidence type="ECO:0000313" key="6">
    <source>
        <dbReference type="EMBL" id="KAE8686083.1"/>
    </source>
</evidence>
<dbReference type="PANTHER" id="PTHR46646:SF5">
    <property type="entry name" value="TOM1-LIKE PROTEIN 2"/>
    <property type="match status" value="1"/>
</dbReference>
<sequence>MQAVTASYSDDIESTTDDDGILFEALNLNDELQQVISKFEVLETGSKADTTAVIPTAPAETDIESVVSASPSNHDETIASLLTHNETQMNASQKAGGIESDSDTKYRTRTEESERVC</sequence>
<reference evidence="6" key="1">
    <citation type="submission" date="2019-09" db="EMBL/GenBank/DDBJ databases">
        <title>Draft genome information of white flower Hibiscus syriacus.</title>
        <authorList>
            <person name="Kim Y.-M."/>
        </authorList>
    </citation>
    <scope>NUCLEOTIDE SEQUENCE [LARGE SCALE GENOMIC DNA]</scope>
    <source>
        <strain evidence="6">YM2019G1</strain>
    </source>
</reference>
<feature type="compositionally biased region" description="Basic and acidic residues" evidence="4">
    <location>
        <begin position="102"/>
        <end position="117"/>
    </location>
</feature>
<organism evidence="6 7">
    <name type="scientific">Hibiscus syriacus</name>
    <name type="common">Rose of Sharon</name>
    <dbReference type="NCBI Taxonomy" id="106335"/>
    <lineage>
        <taxon>Eukaryota</taxon>
        <taxon>Viridiplantae</taxon>
        <taxon>Streptophyta</taxon>
        <taxon>Embryophyta</taxon>
        <taxon>Tracheophyta</taxon>
        <taxon>Spermatophyta</taxon>
        <taxon>Magnoliopsida</taxon>
        <taxon>eudicotyledons</taxon>
        <taxon>Gunneridae</taxon>
        <taxon>Pentapetalae</taxon>
        <taxon>rosids</taxon>
        <taxon>malvids</taxon>
        <taxon>Malvales</taxon>
        <taxon>Malvaceae</taxon>
        <taxon>Malvoideae</taxon>
        <taxon>Hibiscus</taxon>
    </lineage>
</organism>
<dbReference type="Gene3D" id="1.20.58.160">
    <property type="match status" value="1"/>
</dbReference>
<dbReference type="InterPro" id="IPR044836">
    <property type="entry name" value="TOL_plant"/>
</dbReference>
<dbReference type="Proteomes" id="UP000436088">
    <property type="component" value="Unassembled WGS sequence"/>
</dbReference>
<dbReference type="GO" id="GO:0005737">
    <property type="term" value="C:cytoplasm"/>
    <property type="evidence" value="ECO:0007669"/>
    <property type="project" value="UniProtKB-ARBA"/>
</dbReference>
<evidence type="ECO:0000256" key="4">
    <source>
        <dbReference type="SAM" id="MobiDB-lite"/>
    </source>
</evidence>
<dbReference type="PROSITE" id="PS50909">
    <property type="entry name" value="GAT"/>
    <property type="match status" value="1"/>
</dbReference>
<dbReference type="PANTHER" id="PTHR46646">
    <property type="entry name" value="TOM1-LIKE PROTEIN 1"/>
    <property type="match status" value="1"/>
</dbReference>
<dbReference type="EMBL" id="VEPZ02001225">
    <property type="protein sequence ID" value="KAE8686083.1"/>
    <property type="molecule type" value="Genomic_DNA"/>
</dbReference>
<proteinExistence type="inferred from homology"/>
<dbReference type="AlphaFoldDB" id="A0A6A2Z3F1"/>
<dbReference type="GO" id="GO:0043328">
    <property type="term" value="P:protein transport to vacuole involved in ubiquitin-dependent protein catabolic process via the multivesicular body sorting pathway"/>
    <property type="evidence" value="ECO:0007669"/>
    <property type="project" value="InterPro"/>
</dbReference>
<dbReference type="GO" id="GO:0043130">
    <property type="term" value="F:ubiquitin binding"/>
    <property type="evidence" value="ECO:0007669"/>
    <property type="project" value="InterPro"/>
</dbReference>
<feature type="region of interest" description="Disordered" evidence="4">
    <location>
        <begin position="85"/>
        <end position="117"/>
    </location>
</feature>
<evidence type="ECO:0000256" key="2">
    <source>
        <dbReference type="ARBA" id="ARBA00007708"/>
    </source>
</evidence>
<dbReference type="InterPro" id="IPR038425">
    <property type="entry name" value="GAT_sf"/>
</dbReference>
<name>A0A6A2Z3F1_HIBSY</name>
<keyword evidence="7" id="KW-1185">Reference proteome</keyword>
<evidence type="ECO:0000313" key="7">
    <source>
        <dbReference type="Proteomes" id="UP000436088"/>
    </source>
</evidence>
<accession>A0A6A2Z3F1</accession>
<protein>
    <recommendedName>
        <fullName evidence="5">GAT domain-containing protein</fullName>
    </recommendedName>
</protein>
<comment type="similarity">
    <text evidence="2">Belongs to the TOM1 family.</text>
</comment>
<comment type="caution">
    <text evidence="6">The sequence shown here is derived from an EMBL/GenBank/DDBJ whole genome shotgun (WGS) entry which is preliminary data.</text>
</comment>